<accession>A0ABD1GTD0</accession>
<dbReference type="AlphaFoldDB" id="A0ABD1GTD0"/>
<evidence type="ECO:0000313" key="5">
    <source>
        <dbReference type="Proteomes" id="UP001567538"/>
    </source>
</evidence>
<comment type="caution">
    <text evidence="4">The sequence shown here is derived from an EMBL/GenBank/DDBJ whole genome shotgun (WGS) entry which is preliminary data.</text>
</comment>
<dbReference type="PANTHER" id="PTHR31174:SF31">
    <property type="entry name" value="LATE EMBRYOGENESIS ABUNDANT PROTEIN 3"/>
    <property type="match status" value="1"/>
</dbReference>
<organism evidence="4 5">
    <name type="scientific">Salvia divinorum</name>
    <name type="common">Maria pastora</name>
    <name type="synonym">Diviner's sage</name>
    <dbReference type="NCBI Taxonomy" id="28513"/>
    <lineage>
        <taxon>Eukaryota</taxon>
        <taxon>Viridiplantae</taxon>
        <taxon>Streptophyta</taxon>
        <taxon>Embryophyta</taxon>
        <taxon>Tracheophyta</taxon>
        <taxon>Spermatophyta</taxon>
        <taxon>Magnoliopsida</taxon>
        <taxon>eudicotyledons</taxon>
        <taxon>Gunneridae</taxon>
        <taxon>Pentapetalae</taxon>
        <taxon>asterids</taxon>
        <taxon>lamiids</taxon>
        <taxon>Lamiales</taxon>
        <taxon>Lamiaceae</taxon>
        <taxon>Nepetoideae</taxon>
        <taxon>Mentheae</taxon>
        <taxon>Salviinae</taxon>
        <taxon>Salvia</taxon>
        <taxon>Salvia subgen. Calosphace</taxon>
    </lineage>
</organism>
<gene>
    <name evidence="4" type="ORF">AAHA92_23731</name>
</gene>
<evidence type="ECO:0000256" key="1">
    <source>
        <dbReference type="ARBA" id="ARBA00010733"/>
    </source>
</evidence>
<dbReference type="Proteomes" id="UP001567538">
    <property type="component" value="Unassembled WGS sequence"/>
</dbReference>
<dbReference type="Pfam" id="PF04927">
    <property type="entry name" value="SMP"/>
    <property type="match status" value="1"/>
</dbReference>
<proteinExistence type="inferred from homology"/>
<dbReference type="InterPro" id="IPR007011">
    <property type="entry name" value="LEA_SMP_dom"/>
</dbReference>
<comment type="similarity">
    <text evidence="1">Belongs to the LEA type SMP family.</text>
</comment>
<evidence type="ECO:0000259" key="3">
    <source>
        <dbReference type="Pfam" id="PF04927"/>
    </source>
</evidence>
<protein>
    <submittedName>
        <fullName evidence="4">Late embryogenesis abundant protein D-34-like</fullName>
    </submittedName>
</protein>
<evidence type="ECO:0000313" key="4">
    <source>
        <dbReference type="EMBL" id="KAL1547229.1"/>
    </source>
</evidence>
<dbReference type="InterPro" id="IPR042971">
    <property type="entry name" value="LEA_SMP"/>
</dbReference>
<keyword evidence="2" id="KW-0677">Repeat</keyword>
<keyword evidence="5" id="KW-1185">Reference proteome</keyword>
<evidence type="ECO:0000256" key="2">
    <source>
        <dbReference type="ARBA" id="ARBA00022737"/>
    </source>
</evidence>
<dbReference type="PANTHER" id="PTHR31174">
    <property type="entry name" value="SEED MATURATION FAMILY PROTEIN"/>
    <property type="match status" value="1"/>
</dbReference>
<sequence>MNTNEEESPKAAEPIKYGDVFSVSGELAAAPIAPQDAAAVAAAEKSVLGVTPRSGVALVMKSAAEHNEQHGFVRHDDVTAAVKESGTEIAETTVVGHRLISESVGGQLLWRFTMDE</sequence>
<feature type="domain" description="SMP" evidence="3">
    <location>
        <begin position="15"/>
        <end position="69"/>
    </location>
</feature>
<reference evidence="4 5" key="1">
    <citation type="submission" date="2024-06" db="EMBL/GenBank/DDBJ databases">
        <title>A chromosome level genome sequence of Diviner's sage (Salvia divinorum).</title>
        <authorList>
            <person name="Ford S.A."/>
            <person name="Ro D.-K."/>
            <person name="Ness R.W."/>
            <person name="Phillips M.A."/>
        </authorList>
    </citation>
    <scope>NUCLEOTIDE SEQUENCE [LARGE SCALE GENOMIC DNA]</scope>
    <source>
        <strain evidence="4">SAF-2024a</strain>
        <tissue evidence="4">Leaf</tissue>
    </source>
</reference>
<dbReference type="EMBL" id="JBEAFC010000008">
    <property type="protein sequence ID" value="KAL1547229.1"/>
    <property type="molecule type" value="Genomic_DNA"/>
</dbReference>
<name>A0ABD1GTD0_SALDI</name>